<keyword evidence="7" id="KW-0963">Cytoplasm</keyword>
<feature type="binding site" evidence="7">
    <location>
        <position position="112"/>
    </location>
    <ligand>
        <name>tRNA</name>
        <dbReference type="ChEBI" id="CHEBI:17843"/>
    </ligand>
</feature>
<dbReference type="Pfam" id="PF01195">
    <property type="entry name" value="Pept_tRNA_hydro"/>
    <property type="match status" value="1"/>
</dbReference>
<evidence type="ECO:0000256" key="2">
    <source>
        <dbReference type="ARBA" id="ARBA00022555"/>
    </source>
</evidence>
<feature type="active site" description="Proton acceptor" evidence="7">
    <location>
        <position position="19"/>
    </location>
</feature>
<evidence type="ECO:0000256" key="8">
    <source>
        <dbReference type="RuleBase" id="RU000673"/>
    </source>
</evidence>
<keyword evidence="11" id="KW-1185">Reference proteome</keyword>
<dbReference type="EMBL" id="JAFBDT010000009">
    <property type="protein sequence ID" value="MBM7561898.1"/>
    <property type="molecule type" value="Genomic_DNA"/>
</dbReference>
<dbReference type="Proteomes" id="UP000767854">
    <property type="component" value="Unassembled WGS sequence"/>
</dbReference>
<feature type="binding site" evidence="7">
    <location>
        <position position="66"/>
    </location>
    <ligand>
        <name>tRNA</name>
        <dbReference type="ChEBI" id="CHEBI:17843"/>
    </ligand>
</feature>
<dbReference type="PANTHER" id="PTHR17224:SF1">
    <property type="entry name" value="PEPTIDYL-TRNA HYDROLASE"/>
    <property type="match status" value="1"/>
</dbReference>
<evidence type="ECO:0000256" key="6">
    <source>
        <dbReference type="ARBA" id="ARBA00050038"/>
    </source>
</evidence>
<name>A0ABS2MR51_9FIRM</name>
<evidence type="ECO:0000313" key="11">
    <source>
        <dbReference type="Proteomes" id="UP000767854"/>
    </source>
</evidence>
<keyword evidence="3 7" id="KW-0378">Hydrolase</keyword>
<comment type="subunit">
    <text evidence="7">Monomer.</text>
</comment>
<dbReference type="PROSITE" id="PS01195">
    <property type="entry name" value="PEPT_TRNA_HYDROL_1"/>
    <property type="match status" value="1"/>
</dbReference>
<keyword evidence="2 7" id="KW-0820">tRNA-binding</keyword>
<feature type="site" description="Discriminates between blocked and unblocked aminoacyl-tRNA" evidence="7">
    <location>
        <position position="9"/>
    </location>
</feature>
<accession>A0ABS2MR51</accession>
<evidence type="ECO:0000256" key="3">
    <source>
        <dbReference type="ARBA" id="ARBA00022801"/>
    </source>
</evidence>
<feature type="binding site" evidence="7">
    <location>
        <position position="64"/>
    </location>
    <ligand>
        <name>tRNA</name>
        <dbReference type="ChEBI" id="CHEBI:17843"/>
    </ligand>
</feature>
<dbReference type="EC" id="3.1.1.29" evidence="1 7"/>
<dbReference type="GO" id="GO:0004045">
    <property type="term" value="F:peptidyl-tRNA hydrolase activity"/>
    <property type="evidence" value="ECO:0007669"/>
    <property type="project" value="UniProtKB-EC"/>
</dbReference>
<evidence type="ECO:0000256" key="1">
    <source>
        <dbReference type="ARBA" id="ARBA00013260"/>
    </source>
</evidence>
<keyword evidence="4 7" id="KW-0694">RNA-binding</keyword>
<dbReference type="InterPro" id="IPR001328">
    <property type="entry name" value="Pept_tRNA_hydro"/>
</dbReference>
<dbReference type="InterPro" id="IPR018171">
    <property type="entry name" value="Pept_tRNA_hydro_CS"/>
</dbReference>
<sequence length="185" mass="20690">MYVIVGLGNPGLKYSGTRHNVGFETVDRLAVRHGIKVNKIKYKALIGEGIIAGEKVLLVKPQTYMNLSGETVQQIVNYYQLPLSNLIVIYDDIDTDFGKLRIRKKGSAGTHNGMRHIIYSIQEDTFPRIRIGIGKSERIPLKDYVLQKFSKEELVPVNDVLEDASKAVDVIITEGIDRAMNAFNG</sequence>
<dbReference type="PANTHER" id="PTHR17224">
    <property type="entry name" value="PEPTIDYL-TRNA HYDROLASE"/>
    <property type="match status" value="1"/>
</dbReference>
<evidence type="ECO:0000256" key="9">
    <source>
        <dbReference type="RuleBase" id="RU004320"/>
    </source>
</evidence>
<comment type="subcellular location">
    <subcellularLocation>
        <location evidence="7">Cytoplasm</location>
    </subcellularLocation>
</comment>
<comment type="catalytic activity">
    <reaction evidence="7 8">
        <text>an N-acyl-L-alpha-aminoacyl-tRNA + H2O = an N-acyl-L-amino acid + a tRNA + H(+)</text>
        <dbReference type="Rhea" id="RHEA:54448"/>
        <dbReference type="Rhea" id="RHEA-COMP:10123"/>
        <dbReference type="Rhea" id="RHEA-COMP:13883"/>
        <dbReference type="ChEBI" id="CHEBI:15377"/>
        <dbReference type="ChEBI" id="CHEBI:15378"/>
        <dbReference type="ChEBI" id="CHEBI:59874"/>
        <dbReference type="ChEBI" id="CHEBI:78442"/>
        <dbReference type="ChEBI" id="CHEBI:138191"/>
        <dbReference type="EC" id="3.1.1.29"/>
    </reaction>
</comment>
<feature type="binding site" evidence="7">
    <location>
        <position position="14"/>
    </location>
    <ligand>
        <name>tRNA</name>
        <dbReference type="ChEBI" id="CHEBI:17843"/>
    </ligand>
</feature>
<dbReference type="HAMAP" id="MF_00083">
    <property type="entry name" value="Pept_tRNA_hydro_bact"/>
    <property type="match status" value="1"/>
</dbReference>
<comment type="similarity">
    <text evidence="5 7 9">Belongs to the PTH family.</text>
</comment>
<evidence type="ECO:0000256" key="5">
    <source>
        <dbReference type="ARBA" id="ARBA00038063"/>
    </source>
</evidence>
<protein>
    <recommendedName>
        <fullName evidence="6 7">Peptidyl-tRNA hydrolase</fullName>
        <shortName evidence="7">Pth</shortName>
        <ecNumber evidence="1 7">3.1.1.29</ecNumber>
    </recommendedName>
</protein>
<comment type="function">
    <text evidence="7">Catalyzes the release of premature peptidyl moieties from peptidyl-tRNA molecules trapped in stalled 50S ribosomal subunits, and thus maintains levels of free tRNAs and 50S ribosomes.</text>
</comment>
<dbReference type="RefSeq" id="WP_204663841.1">
    <property type="nucleotide sequence ID" value="NZ_JAFBDT010000009.1"/>
</dbReference>
<gene>
    <name evidence="7" type="primary">pth</name>
    <name evidence="10" type="ORF">JOC49_001439</name>
</gene>
<evidence type="ECO:0000256" key="7">
    <source>
        <dbReference type="HAMAP-Rule" id="MF_00083"/>
    </source>
</evidence>
<proteinExistence type="inferred from homology"/>
<dbReference type="NCBIfam" id="TIGR00447">
    <property type="entry name" value="pth"/>
    <property type="match status" value="1"/>
</dbReference>
<evidence type="ECO:0000256" key="4">
    <source>
        <dbReference type="ARBA" id="ARBA00022884"/>
    </source>
</evidence>
<organism evidence="10 11">
    <name type="scientific">Fusibacter tunisiensis</name>
    <dbReference type="NCBI Taxonomy" id="1008308"/>
    <lineage>
        <taxon>Bacteria</taxon>
        <taxon>Bacillati</taxon>
        <taxon>Bacillota</taxon>
        <taxon>Clostridia</taxon>
        <taxon>Eubacteriales</taxon>
        <taxon>Eubacteriales Family XII. Incertae Sedis</taxon>
        <taxon>Fusibacter</taxon>
    </lineage>
</organism>
<comment type="caution">
    <text evidence="10">The sequence shown here is derived from an EMBL/GenBank/DDBJ whole genome shotgun (WGS) entry which is preliminary data.</text>
</comment>
<dbReference type="Gene3D" id="3.40.50.1470">
    <property type="entry name" value="Peptidyl-tRNA hydrolase"/>
    <property type="match status" value="1"/>
</dbReference>
<comment type="function">
    <text evidence="7">Hydrolyzes ribosome-free peptidyl-tRNAs (with 1 or more amino acids incorporated), which drop off the ribosome during protein synthesis, or as a result of ribosome stalling.</text>
</comment>
<feature type="site" description="Stabilizes the basic form of H active site to accept a proton" evidence="7">
    <location>
        <position position="91"/>
    </location>
</feature>
<reference evidence="10 11" key="1">
    <citation type="submission" date="2021-01" db="EMBL/GenBank/DDBJ databases">
        <title>Genomic Encyclopedia of Type Strains, Phase IV (KMG-IV): sequencing the most valuable type-strain genomes for metagenomic binning, comparative biology and taxonomic classification.</title>
        <authorList>
            <person name="Goeker M."/>
        </authorList>
    </citation>
    <scope>NUCLEOTIDE SEQUENCE [LARGE SCALE GENOMIC DNA]</scope>
    <source>
        <strain evidence="10 11">DSM 24436</strain>
    </source>
</reference>
<dbReference type="SUPFAM" id="SSF53178">
    <property type="entry name" value="Peptidyl-tRNA hydrolase-like"/>
    <property type="match status" value="1"/>
</dbReference>
<evidence type="ECO:0000313" key="10">
    <source>
        <dbReference type="EMBL" id="MBM7561898.1"/>
    </source>
</evidence>
<dbReference type="CDD" id="cd00462">
    <property type="entry name" value="PTH"/>
    <property type="match status" value="1"/>
</dbReference>
<dbReference type="InterPro" id="IPR036416">
    <property type="entry name" value="Pept_tRNA_hydro_sf"/>
</dbReference>